<feature type="active site" description="Tele-phosphohistidine intermediate" evidence="1">
    <location>
        <position position="10"/>
    </location>
</feature>
<dbReference type="PANTHER" id="PTHR48100:SF62">
    <property type="entry name" value="GLUCOSYL-3-PHOSPHOGLYCERATE PHOSPHATASE"/>
    <property type="match status" value="1"/>
</dbReference>
<dbReference type="EMBL" id="CP021417">
    <property type="protein sequence ID" value="ARU46583.1"/>
    <property type="molecule type" value="Genomic_DNA"/>
</dbReference>
<dbReference type="OrthoDB" id="9781415at2"/>
<keyword evidence="4" id="KW-1185">Reference proteome</keyword>
<reference evidence="3 4" key="1">
    <citation type="journal article" date="2014" name="BMC Vet. Res.">
        <title>First report of Corynebacterium pseudotuberculosis from caseous lymphadenitis lesions in Black Alentejano pig (Sus scrofa domesticus).</title>
        <authorList>
            <person name="Oliveira M."/>
            <person name="Barroco C."/>
            <person name="Mottola C."/>
            <person name="Santos R."/>
            <person name="Lemsaddek A."/>
            <person name="Tavares L."/>
            <person name="Semedo-Lemsaddek T."/>
        </authorList>
    </citation>
    <scope>NUCLEOTIDE SEQUENCE [LARGE SCALE GENOMIC DNA]</scope>
    <source>
        <strain evidence="3 4">PO100/5</strain>
    </source>
</reference>
<dbReference type="SUPFAM" id="SSF53254">
    <property type="entry name" value="Phosphoglycerate mutase-like"/>
    <property type="match status" value="1"/>
</dbReference>
<evidence type="ECO:0000313" key="4">
    <source>
        <dbReference type="Proteomes" id="UP000195652"/>
    </source>
</evidence>
<sequence length="248" mass="27398">MTRRLILLRHGQTEYNATRRMQGHLDTVLSDAGWSQAEAAADFLATLPIGKIISSDLARARDTAAVVGKRLGIDVTTDPRLRETDLGEWQAKTIGEVDADYPGARAVWRHDATWAPPRGESRLDVAHRARPVVDELMRDYHDWDDTSVLIVAHGGTISALTCHLLGLEVGQYPIFSGLNNTCWAQLTARPEFKDPHSASQEAEEKAYASQLTARFTPETAAHAQWYLDGWNMGVSLGRTNVTPSSQPQ</sequence>
<dbReference type="GeneID" id="75008379"/>
<dbReference type="SMART" id="SM00855">
    <property type="entry name" value="PGAM"/>
    <property type="match status" value="1"/>
</dbReference>
<dbReference type="InterPro" id="IPR001345">
    <property type="entry name" value="PG/BPGM_mutase_AS"/>
</dbReference>
<dbReference type="InterPro" id="IPR029033">
    <property type="entry name" value="His_PPase_superfam"/>
</dbReference>
<dbReference type="PROSITE" id="PS00175">
    <property type="entry name" value="PG_MUTASE"/>
    <property type="match status" value="1"/>
</dbReference>
<dbReference type="Gene3D" id="3.40.50.1240">
    <property type="entry name" value="Phosphoglycerate mutase-like"/>
    <property type="match status" value="1"/>
</dbReference>
<dbReference type="InterPro" id="IPR013078">
    <property type="entry name" value="His_Pase_superF_clade-1"/>
</dbReference>
<protein>
    <submittedName>
        <fullName evidence="3">Histidine phosphatase family protein</fullName>
    </submittedName>
</protein>
<dbReference type="InterPro" id="IPR050275">
    <property type="entry name" value="PGM_Phosphatase"/>
</dbReference>
<dbReference type="RefSeq" id="WP_087454382.1">
    <property type="nucleotide sequence ID" value="NZ_CP021417.2"/>
</dbReference>
<name>A0A7Y4PA32_9CORY</name>
<dbReference type="CDD" id="cd07067">
    <property type="entry name" value="HP_PGM_like"/>
    <property type="match status" value="1"/>
</dbReference>
<organism evidence="3 4">
    <name type="scientific">Corynebacterium silvaticum</name>
    <dbReference type="NCBI Taxonomy" id="2320431"/>
    <lineage>
        <taxon>Bacteria</taxon>
        <taxon>Bacillati</taxon>
        <taxon>Actinomycetota</taxon>
        <taxon>Actinomycetes</taxon>
        <taxon>Mycobacteriales</taxon>
        <taxon>Corynebacteriaceae</taxon>
        <taxon>Corynebacterium</taxon>
    </lineage>
</organism>
<dbReference type="Proteomes" id="UP000195652">
    <property type="component" value="Chromosome"/>
</dbReference>
<proteinExistence type="predicted"/>
<dbReference type="Pfam" id="PF00300">
    <property type="entry name" value="His_Phos_1"/>
    <property type="match status" value="1"/>
</dbReference>
<feature type="binding site" evidence="2">
    <location>
        <position position="59"/>
    </location>
    <ligand>
        <name>substrate</name>
    </ligand>
</feature>
<dbReference type="PANTHER" id="PTHR48100">
    <property type="entry name" value="BROAD-SPECIFICITY PHOSPHATASE YOR283W-RELATED"/>
    <property type="match status" value="1"/>
</dbReference>
<reference evidence="3 4" key="4">
    <citation type="journal article" date="2020" name="PLoS ONE">
        <title>Taxonomic classification of strain PO100/5 shows a broader geographic distribution and genetic markers of the recently described Corynebacterium silvaticum.</title>
        <authorList>
            <person name="Viana M.V.C."/>
            <person name="Profeta R."/>
            <person name="da Silva A.L."/>
            <person name="Hurtado R."/>
            <person name="Cerqueira J.C."/>
            <person name="Ribeiro B.F.S."/>
            <person name="Almeida M.O."/>
            <person name="Morais-Rodrigues F."/>
            <person name="Soares S.C."/>
            <person name="Oliveira M."/>
            <person name="Tavares L."/>
            <person name="Figueiredo H."/>
            <person name="Wattam A.R."/>
            <person name="Barh D."/>
            <person name="Ghosh P."/>
            <person name="Silva A."/>
            <person name="Azevedo V."/>
        </authorList>
    </citation>
    <scope>NUCLEOTIDE SEQUENCE [LARGE SCALE GENOMIC DNA]</scope>
    <source>
        <strain evidence="3 4">PO100/5</strain>
    </source>
</reference>
<reference evidence="3 4" key="2">
    <citation type="journal article" date="2020" name="Antonie Van Leeuwenhoek">
        <title>Phylogenomic characterisation of a novel corynebacterial species pathogenic to animals.</title>
        <authorList>
            <person name="Moller J."/>
            <person name="Musella L."/>
            <person name="Melnikov V."/>
            <person name="Geissdorfer W."/>
            <person name="Burkovski A."/>
            <person name="Sangal V."/>
        </authorList>
    </citation>
    <scope>NUCLEOTIDE SEQUENCE [LARGE SCALE GENOMIC DNA]</scope>
    <source>
        <strain evidence="3 4">PO100/5</strain>
    </source>
</reference>
<evidence type="ECO:0000256" key="1">
    <source>
        <dbReference type="PIRSR" id="PIRSR613078-1"/>
    </source>
</evidence>
<feature type="active site" description="Proton donor/acceptor" evidence="1">
    <location>
        <position position="83"/>
    </location>
</feature>
<reference evidence="3 4" key="3">
    <citation type="journal article" date="2020" name="Int. J. Syst. Evol. Microbiol.">
        <title>Corynebacterium silvaticum sp. nov., a unique group of NTTB corynebacteria in wild boar and roe deer.</title>
        <authorList>
            <person name="Dangel A."/>
            <person name="Berger A."/>
            <person name="Rau J."/>
            <person name="Eisenberg T."/>
            <person name="Kampfer P."/>
            <person name="Margos G."/>
            <person name="Contzen M."/>
            <person name="Busse H.J."/>
            <person name="Konrad R."/>
            <person name="Peters M."/>
            <person name="Sting R."/>
            <person name="Sing A."/>
        </authorList>
    </citation>
    <scope>NUCLEOTIDE SEQUENCE [LARGE SCALE GENOMIC DNA]</scope>
    <source>
        <strain evidence="3 4">PO100/5</strain>
    </source>
</reference>
<gene>
    <name evidence="3" type="ORF">CBE74_09015</name>
</gene>
<dbReference type="AlphaFoldDB" id="A0A7Y4PA32"/>
<evidence type="ECO:0000256" key="2">
    <source>
        <dbReference type="PIRSR" id="PIRSR613078-2"/>
    </source>
</evidence>
<dbReference type="KEGG" id="csil:CBE74_09015"/>
<dbReference type="GO" id="GO:0016791">
    <property type="term" value="F:phosphatase activity"/>
    <property type="evidence" value="ECO:0007669"/>
    <property type="project" value="TreeGrafter"/>
</dbReference>
<feature type="binding site" evidence="2">
    <location>
        <begin position="9"/>
        <end position="16"/>
    </location>
    <ligand>
        <name>substrate</name>
    </ligand>
</feature>
<accession>A0A7Y4PA32</accession>
<dbReference type="GO" id="GO:0005737">
    <property type="term" value="C:cytoplasm"/>
    <property type="evidence" value="ECO:0007669"/>
    <property type="project" value="TreeGrafter"/>
</dbReference>
<evidence type="ECO:0000313" key="3">
    <source>
        <dbReference type="EMBL" id="ARU46583.1"/>
    </source>
</evidence>